<dbReference type="Proteomes" id="UP000305939">
    <property type="component" value="Unassembled WGS sequence"/>
</dbReference>
<evidence type="ECO:0000256" key="4">
    <source>
        <dbReference type="RuleBase" id="RU003915"/>
    </source>
</evidence>
<comment type="caution">
    <text evidence="6">The sequence shown here is derived from an EMBL/GenBank/DDBJ whole genome shotgun (WGS) entry which is preliminary data.</text>
</comment>
<keyword evidence="3 4" id="KW-0413">Isomerase</keyword>
<evidence type="ECO:0000313" key="6">
    <source>
        <dbReference type="EMBL" id="THD66573.1"/>
    </source>
</evidence>
<name>A0A4S3M0U5_9FLAO</name>
<dbReference type="EC" id="5.2.1.8" evidence="4"/>
<dbReference type="RefSeq" id="WP_136336645.1">
    <property type="nucleotide sequence ID" value="NZ_QXMP01000003.1"/>
</dbReference>
<gene>
    <name evidence="6" type="primary">gldI</name>
    <name evidence="6" type="ORF">E7Z59_12320</name>
</gene>
<dbReference type="EMBL" id="SSMC01000003">
    <property type="protein sequence ID" value="THD66573.1"/>
    <property type="molecule type" value="Genomic_DNA"/>
</dbReference>
<keyword evidence="7" id="KW-1185">Reference proteome</keyword>
<dbReference type="Pfam" id="PF00254">
    <property type="entry name" value="FKBP_C"/>
    <property type="match status" value="1"/>
</dbReference>
<dbReference type="Gene3D" id="3.10.50.40">
    <property type="match status" value="1"/>
</dbReference>
<organism evidence="6 7">
    <name type="scientific">Robertkochia marina</name>
    <dbReference type="NCBI Taxonomy" id="1227945"/>
    <lineage>
        <taxon>Bacteria</taxon>
        <taxon>Pseudomonadati</taxon>
        <taxon>Bacteroidota</taxon>
        <taxon>Flavobacteriia</taxon>
        <taxon>Flavobacteriales</taxon>
        <taxon>Flavobacteriaceae</taxon>
        <taxon>Robertkochia</taxon>
    </lineage>
</organism>
<comment type="catalytic activity">
    <reaction evidence="1 3 4">
        <text>[protein]-peptidylproline (omega=180) = [protein]-peptidylproline (omega=0)</text>
        <dbReference type="Rhea" id="RHEA:16237"/>
        <dbReference type="Rhea" id="RHEA-COMP:10747"/>
        <dbReference type="Rhea" id="RHEA-COMP:10748"/>
        <dbReference type="ChEBI" id="CHEBI:83833"/>
        <dbReference type="ChEBI" id="CHEBI:83834"/>
        <dbReference type="EC" id="5.2.1.8"/>
    </reaction>
</comment>
<dbReference type="InterPro" id="IPR019869">
    <property type="entry name" value="Motility-assoc_PPIase_GldI"/>
</dbReference>
<dbReference type="SUPFAM" id="SSF54534">
    <property type="entry name" value="FKBP-like"/>
    <property type="match status" value="1"/>
</dbReference>
<comment type="similarity">
    <text evidence="4">Belongs to the FKBP-type PPIase family.</text>
</comment>
<dbReference type="OrthoDB" id="1093155at2"/>
<dbReference type="InterPro" id="IPR046357">
    <property type="entry name" value="PPIase_dom_sf"/>
</dbReference>
<evidence type="ECO:0000256" key="1">
    <source>
        <dbReference type="ARBA" id="ARBA00000971"/>
    </source>
</evidence>
<evidence type="ECO:0000259" key="5">
    <source>
        <dbReference type="PROSITE" id="PS50059"/>
    </source>
</evidence>
<dbReference type="AlphaFoldDB" id="A0A4S3M0U5"/>
<evidence type="ECO:0000256" key="3">
    <source>
        <dbReference type="PROSITE-ProRule" id="PRU00277"/>
    </source>
</evidence>
<dbReference type="InterPro" id="IPR001179">
    <property type="entry name" value="PPIase_FKBP_dom"/>
</dbReference>
<proteinExistence type="inferred from homology"/>
<dbReference type="GO" id="GO:0003755">
    <property type="term" value="F:peptidyl-prolyl cis-trans isomerase activity"/>
    <property type="evidence" value="ECO:0007669"/>
    <property type="project" value="UniProtKB-UniRule"/>
</dbReference>
<evidence type="ECO:0000313" key="7">
    <source>
        <dbReference type="Proteomes" id="UP000305939"/>
    </source>
</evidence>
<dbReference type="PROSITE" id="PS50059">
    <property type="entry name" value="FKBP_PPIASE"/>
    <property type="match status" value="1"/>
</dbReference>
<dbReference type="NCBIfam" id="TIGR03516">
    <property type="entry name" value="ppisom_GldI"/>
    <property type="match status" value="1"/>
</dbReference>
<dbReference type="PROSITE" id="PS51257">
    <property type="entry name" value="PROKAR_LIPOPROTEIN"/>
    <property type="match status" value="1"/>
</dbReference>
<protein>
    <recommendedName>
        <fullName evidence="4">Peptidyl-prolyl cis-trans isomerase</fullName>
        <ecNumber evidence="4">5.2.1.8</ecNumber>
    </recommendedName>
</protein>
<feature type="domain" description="PPIase FKBP-type" evidence="5">
    <location>
        <begin position="90"/>
        <end position="177"/>
    </location>
</feature>
<keyword evidence="2 3" id="KW-0697">Rotamase</keyword>
<reference evidence="6 7" key="1">
    <citation type="submission" date="2019-04" db="EMBL/GenBank/DDBJ databases">
        <title>Draft genome sequence of Robertkochia marina CC-AMO-30D.</title>
        <authorList>
            <person name="Hameed A."/>
            <person name="Lin S.-Y."/>
            <person name="Shahina M."/>
            <person name="Lai W.-A."/>
            <person name="Young C.-C."/>
        </authorList>
    </citation>
    <scope>NUCLEOTIDE SEQUENCE [LARGE SCALE GENOMIC DNA]</scope>
    <source>
        <strain evidence="6 7">CC-AMO-30D</strain>
    </source>
</reference>
<evidence type="ECO:0000256" key="2">
    <source>
        <dbReference type="ARBA" id="ARBA00023110"/>
    </source>
</evidence>
<accession>A0A4S3M0U5</accession>
<sequence>MKQYLLLLIPVFLMVISCQDPEPRRPVSARTGSFIKESIDRNKKLLEAEEARIKTLIAADSLHHYQRSANGYWYTLEQPDSTTNYYPKENDLVKIAYEIRNLDSTLIYSKESIGEIEFKVDKEALFPGLRTGVKLLREGETALFYFPSAMAYGYHGDEDKIQTNTPLMTWVTLLEVTEKASDSIIQE</sequence>